<dbReference type="Gene3D" id="3.30.560.10">
    <property type="entry name" value="Glucose Oxidase, domain 3"/>
    <property type="match status" value="1"/>
</dbReference>
<dbReference type="GO" id="GO:0016614">
    <property type="term" value="F:oxidoreductase activity, acting on CH-OH group of donors"/>
    <property type="evidence" value="ECO:0007669"/>
    <property type="project" value="InterPro"/>
</dbReference>
<dbReference type="SUPFAM" id="SSF51905">
    <property type="entry name" value="FAD/NAD(P)-binding domain"/>
    <property type="match status" value="1"/>
</dbReference>
<dbReference type="PIRSF" id="PIRSF000137">
    <property type="entry name" value="Alcohol_oxidase"/>
    <property type="match status" value="1"/>
</dbReference>
<dbReference type="EMBL" id="UPHL01000110">
    <property type="protein sequence ID" value="VAZ85087.1"/>
    <property type="molecule type" value="Genomic_DNA"/>
</dbReference>
<comment type="caution">
    <text evidence="11">The sequence shown here is derived from an EMBL/GenBank/DDBJ whole genome shotgun (WGS) entry which is preliminary data.</text>
</comment>
<dbReference type="InterPro" id="IPR000172">
    <property type="entry name" value="GMC_OxRdtase_N"/>
</dbReference>
<feature type="region of interest" description="Disordered" evidence="8">
    <location>
        <begin position="1"/>
        <end position="23"/>
    </location>
</feature>
<proteinExistence type="inferred from homology"/>
<evidence type="ECO:0000256" key="3">
    <source>
        <dbReference type="ARBA" id="ARBA00022630"/>
    </source>
</evidence>
<protein>
    <submittedName>
        <fullName evidence="11">GMC-type oxidoreductase</fullName>
        <ecNumber evidence="11">1.1.-.-</ecNumber>
    </submittedName>
</protein>
<dbReference type="PANTHER" id="PTHR11552">
    <property type="entry name" value="GLUCOSE-METHANOL-CHOLINE GMC OXIDOREDUCTASE"/>
    <property type="match status" value="1"/>
</dbReference>
<evidence type="ECO:0000259" key="10">
    <source>
        <dbReference type="PROSITE" id="PS00624"/>
    </source>
</evidence>
<dbReference type="PROSITE" id="PS00624">
    <property type="entry name" value="GMC_OXRED_2"/>
    <property type="match status" value="1"/>
</dbReference>
<comment type="similarity">
    <text evidence="2 7">Belongs to the GMC oxidoreductase family.</text>
</comment>
<evidence type="ECO:0000313" key="12">
    <source>
        <dbReference type="Proteomes" id="UP000279331"/>
    </source>
</evidence>
<keyword evidence="3 7" id="KW-0285">Flavoprotein</keyword>
<accession>A0AB38UWT2</accession>
<dbReference type="SUPFAM" id="SSF54373">
    <property type="entry name" value="FAD-linked reductases, C-terminal domain"/>
    <property type="match status" value="1"/>
</dbReference>
<comment type="cofactor">
    <cofactor evidence="1 6">
        <name>FAD</name>
        <dbReference type="ChEBI" id="CHEBI:57692"/>
    </cofactor>
</comment>
<evidence type="ECO:0000313" key="11">
    <source>
        <dbReference type="EMBL" id="VAZ85087.1"/>
    </source>
</evidence>
<dbReference type="Pfam" id="PF00732">
    <property type="entry name" value="GMC_oxred_N"/>
    <property type="match status" value="1"/>
</dbReference>
<evidence type="ECO:0000259" key="9">
    <source>
        <dbReference type="PROSITE" id="PS00623"/>
    </source>
</evidence>
<feature type="active site" description="Proton donor" evidence="5">
    <location>
        <position position="494"/>
    </location>
</feature>
<dbReference type="Pfam" id="PF05199">
    <property type="entry name" value="GMC_oxred_C"/>
    <property type="match status" value="1"/>
</dbReference>
<evidence type="ECO:0000256" key="4">
    <source>
        <dbReference type="ARBA" id="ARBA00022827"/>
    </source>
</evidence>
<evidence type="ECO:0000256" key="2">
    <source>
        <dbReference type="ARBA" id="ARBA00010790"/>
    </source>
</evidence>
<feature type="binding site" evidence="6">
    <location>
        <position position="108"/>
    </location>
    <ligand>
        <name>FAD</name>
        <dbReference type="ChEBI" id="CHEBI:57692"/>
    </ligand>
</feature>
<dbReference type="Proteomes" id="UP000279331">
    <property type="component" value="Unassembled WGS sequence"/>
</dbReference>
<sequence>MTVSPTRTASISMPSNRRLSRQSPATEIHCDYVVVGTGSAGAVVANRLSADPATSVVALEAGPRDKNRFIGIPAAFSKLFRSEIDWDYLTEPQPELAGREIYWPRGKVLGGSSSMNAMMWVRGFKADYEEWARRAGPQWSYTEVLGYFRRIENVTAAWHFVSGDDSGVTGPLHISRQRSPRPSTAAFLAATRECGFAGAQPNSPDPEGFCETIVTQRRGARYSTADAYLKPALRRKNLRVLTEATATRIVIDGNRAVGVEYQRGGQACVVHARREVVLCGGAVNSPQLLMLSGIGARDHLAEHGIHTVYHAPEVGQNLLDHLVTPMGFDVAGDSLAAAEKPRQVLDYLLRRRGMLTSNVGEAYGFIRSRPDLELPDLELIFAPAPFYDEGLLVRPPGHGVVLGPILVAPESRGQVTLRSADPHAKPVIDPRYLSDRQGIDRAAMMAGLRLCARIADAPSLKGLLGPIARPRNCAELNEATLEAALETCSHTLYHPLGTCRMGTDDNSVVDPQLRVRGVDRLRVADASVMPSTVRGHTHAPSVLIGEKAADLLLS</sequence>
<gene>
    <name evidence="11" type="ORF">LAUMK42_03920</name>
</gene>
<dbReference type="GO" id="GO:0050660">
    <property type="term" value="F:flavin adenine dinucleotide binding"/>
    <property type="evidence" value="ECO:0007669"/>
    <property type="project" value="InterPro"/>
</dbReference>
<dbReference type="PROSITE" id="PS00623">
    <property type="entry name" value="GMC_OXRED_1"/>
    <property type="match status" value="1"/>
</dbReference>
<evidence type="ECO:0000256" key="7">
    <source>
        <dbReference type="RuleBase" id="RU003968"/>
    </source>
</evidence>
<dbReference type="PANTHER" id="PTHR11552:SF147">
    <property type="entry name" value="CHOLINE DEHYDROGENASE, MITOCHONDRIAL"/>
    <property type="match status" value="1"/>
</dbReference>
<dbReference type="EC" id="1.1.-.-" evidence="11"/>
<reference evidence="11 12" key="1">
    <citation type="submission" date="2018-09" db="EMBL/GenBank/DDBJ databases">
        <authorList>
            <person name="Tagini F."/>
        </authorList>
    </citation>
    <scope>NUCLEOTIDE SEQUENCE [LARGE SCALE GENOMIC DNA]</scope>
    <source>
        <strain evidence="11 12">MK42</strain>
    </source>
</reference>
<evidence type="ECO:0000256" key="5">
    <source>
        <dbReference type="PIRSR" id="PIRSR000137-1"/>
    </source>
</evidence>
<dbReference type="AlphaFoldDB" id="A0AB38UWT2"/>
<feature type="domain" description="Glucose-methanol-choline oxidoreductase N-terminal" evidence="9">
    <location>
        <begin position="106"/>
        <end position="129"/>
    </location>
</feature>
<dbReference type="InterPro" id="IPR012132">
    <property type="entry name" value="GMC_OxRdtase"/>
</dbReference>
<dbReference type="InterPro" id="IPR007867">
    <property type="entry name" value="GMC_OxRtase_C"/>
</dbReference>
<feature type="domain" description="Glucose-methanol-choline oxidoreductase N-terminal" evidence="10">
    <location>
        <begin position="281"/>
        <end position="295"/>
    </location>
</feature>
<evidence type="ECO:0000256" key="8">
    <source>
        <dbReference type="SAM" id="MobiDB-lite"/>
    </source>
</evidence>
<dbReference type="InterPro" id="IPR036188">
    <property type="entry name" value="FAD/NAD-bd_sf"/>
</dbReference>
<keyword evidence="11" id="KW-0560">Oxidoreductase</keyword>
<dbReference type="Gene3D" id="3.50.50.60">
    <property type="entry name" value="FAD/NAD(P)-binding domain"/>
    <property type="match status" value="1"/>
</dbReference>
<evidence type="ECO:0000256" key="1">
    <source>
        <dbReference type="ARBA" id="ARBA00001974"/>
    </source>
</evidence>
<evidence type="ECO:0000256" key="6">
    <source>
        <dbReference type="PIRSR" id="PIRSR000137-2"/>
    </source>
</evidence>
<name>A0AB38UWT2_9MYCO</name>
<feature type="active site" description="Proton acceptor" evidence="5">
    <location>
        <position position="536"/>
    </location>
</feature>
<organism evidence="11 12">
    <name type="scientific">Mycobacterium persicum</name>
    <dbReference type="NCBI Taxonomy" id="1487726"/>
    <lineage>
        <taxon>Bacteria</taxon>
        <taxon>Bacillati</taxon>
        <taxon>Actinomycetota</taxon>
        <taxon>Actinomycetes</taxon>
        <taxon>Mycobacteriales</taxon>
        <taxon>Mycobacteriaceae</taxon>
        <taxon>Mycobacterium</taxon>
    </lineage>
</organism>
<keyword evidence="4 6" id="KW-0274">FAD</keyword>